<sequence length="186" mass="19257">MPRLMAGQFCFCGDVRRGIDAGVGEDAGGGLLGGVGGVLFVVDGDAGEQGAVEDASFSWFALVIELVEVDQEFGELVQACSGLGVGVGEVVEPGGDLVEAGTDAVLFAFEEVEWDRVGVVSLDEFEAFGFELVALDGQELAFVLAGSFELVEHVVEDLPDMLSLGLGQGVALVGVTRVRLSGRAVM</sequence>
<organism evidence="1 2">
    <name type="scientific">Helcobacillus massiliensis</name>
    <dbReference type="NCBI Taxonomy" id="521392"/>
    <lineage>
        <taxon>Bacteria</taxon>
        <taxon>Bacillati</taxon>
        <taxon>Actinomycetota</taxon>
        <taxon>Actinomycetes</taxon>
        <taxon>Micrococcales</taxon>
        <taxon>Dermabacteraceae</taxon>
        <taxon>Helcobacillus</taxon>
    </lineage>
</organism>
<reference evidence="1 2" key="1">
    <citation type="submission" date="2020-08" db="EMBL/GenBank/DDBJ databases">
        <title>Sequencing the genomes of 1000 actinobacteria strains.</title>
        <authorList>
            <person name="Klenk H.-P."/>
        </authorList>
    </citation>
    <scope>NUCLEOTIDE SEQUENCE [LARGE SCALE GENOMIC DNA]</scope>
    <source>
        <strain evidence="1 2">DSM 23040</strain>
    </source>
</reference>
<gene>
    <name evidence="1" type="ORF">FHX50_000449</name>
</gene>
<evidence type="ECO:0000313" key="2">
    <source>
        <dbReference type="Proteomes" id="UP000568050"/>
    </source>
</evidence>
<dbReference type="EMBL" id="JACHWP010000001">
    <property type="protein sequence ID" value="MBB3022201.1"/>
    <property type="molecule type" value="Genomic_DNA"/>
</dbReference>
<accession>A0A839QW27</accession>
<keyword evidence="2" id="KW-1185">Reference proteome</keyword>
<protein>
    <submittedName>
        <fullName evidence="1">Uncharacterized protein</fullName>
    </submittedName>
</protein>
<dbReference type="RefSeq" id="WP_221187083.1">
    <property type="nucleotide sequence ID" value="NZ_CBCSFZ010000008.1"/>
</dbReference>
<evidence type="ECO:0000313" key="1">
    <source>
        <dbReference type="EMBL" id="MBB3022201.1"/>
    </source>
</evidence>
<name>A0A839QW27_9MICO</name>
<dbReference type="AlphaFoldDB" id="A0A839QW27"/>
<proteinExistence type="predicted"/>
<dbReference type="Proteomes" id="UP000568050">
    <property type="component" value="Unassembled WGS sequence"/>
</dbReference>
<comment type="caution">
    <text evidence="1">The sequence shown here is derived from an EMBL/GenBank/DDBJ whole genome shotgun (WGS) entry which is preliminary data.</text>
</comment>